<dbReference type="OrthoDB" id="4748158at2"/>
<dbReference type="Pfam" id="PF19776">
    <property type="entry name" value="DUF6262"/>
    <property type="match status" value="1"/>
</dbReference>
<reference evidence="2 3" key="1">
    <citation type="submission" date="2018-09" db="EMBL/GenBank/DDBJ databases">
        <authorList>
            <person name="Tagini F."/>
        </authorList>
    </citation>
    <scope>NUCLEOTIDE SEQUENCE [LARGE SCALE GENOMIC DNA]</scope>
    <source>
        <strain evidence="2 3">MK142</strain>
    </source>
</reference>
<gene>
    <name evidence="2" type="ORF">LAUMK142_04051</name>
</gene>
<protein>
    <submittedName>
        <fullName evidence="2">Uncharacterized protein</fullName>
    </submittedName>
</protein>
<dbReference type="RefSeq" id="WP_036400314.1">
    <property type="nucleotide sequence ID" value="NZ_JAIENV010000224.1"/>
</dbReference>
<evidence type="ECO:0000313" key="2">
    <source>
        <dbReference type="EMBL" id="VBA53440.1"/>
    </source>
</evidence>
<evidence type="ECO:0000256" key="1">
    <source>
        <dbReference type="SAM" id="MobiDB-lite"/>
    </source>
</evidence>
<dbReference type="Proteomes" id="UP000268285">
    <property type="component" value="Unassembled WGS sequence"/>
</dbReference>
<dbReference type="AlphaFoldDB" id="A0A498R0R5"/>
<keyword evidence="3" id="KW-1185">Reference proteome</keyword>
<dbReference type="InterPro" id="IPR046229">
    <property type="entry name" value="TnpC-like"/>
</dbReference>
<feature type="region of interest" description="Disordered" evidence="1">
    <location>
        <begin position="87"/>
        <end position="107"/>
    </location>
</feature>
<dbReference type="EMBL" id="UPHU01000001">
    <property type="protein sequence ID" value="VBA53440.1"/>
    <property type="molecule type" value="Genomic_DNA"/>
</dbReference>
<proteinExistence type="predicted"/>
<organism evidence="2 3">
    <name type="scientific">Mycobacterium pseudokansasii</name>
    <dbReference type="NCBI Taxonomy" id="2341080"/>
    <lineage>
        <taxon>Bacteria</taxon>
        <taxon>Bacillati</taxon>
        <taxon>Actinomycetota</taxon>
        <taxon>Actinomycetes</taxon>
        <taxon>Mycobacteriales</taxon>
        <taxon>Mycobacteriaceae</taxon>
        <taxon>Mycobacterium</taxon>
    </lineage>
</organism>
<accession>A0A498R0R5</accession>
<evidence type="ECO:0000313" key="3">
    <source>
        <dbReference type="Proteomes" id="UP000268285"/>
    </source>
</evidence>
<name>A0A498R0R5_9MYCO</name>
<sequence>MSDNPTDRVRSACEQLLAAGRDVTFAAVAEHSGISRATCYRNRQLRAVIDTYRSRHGEMLTITGLADRLDNLTQALDAVAAKVRRQEEELRTLKRRTATPRRSQKQD</sequence>
<feature type="compositionally biased region" description="Basic residues" evidence="1">
    <location>
        <begin position="93"/>
        <end position="107"/>
    </location>
</feature>